<keyword evidence="10" id="KW-1185">Reference proteome</keyword>
<dbReference type="STRING" id="137265.SAMN05421684_5408"/>
<dbReference type="Proteomes" id="UP000199632">
    <property type="component" value="Unassembled WGS sequence"/>
</dbReference>
<dbReference type="PANTHER" id="PTHR23513">
    <property type="entry name" value="INTEGRAL MEMBRANE EFFLUX PROTEIN-RELATED"/>
    <property type="match status" value="1"/>
</dbReference>
<evidence type="ECO:0000256" key="7">
    <source>
        <dbReference type="SAM" id="Phobius"/>
    </source>
</evidence>
<dbReference type="SUPFAM" id="SSF103473">
    <property type="entry name" value="MFS general substrate transporter"/>
    <property type="match status" value="1"/>
</dbReference>
<evidence type="ECO:0000256" key="5">
    <source>
        <dbReference type="ARBA" id="ARBA00023136"/>
    </source>
</evidence>
<accession>A0A1H3TAL3</accession>
<feature type="transmembrane region" description="Helical" evidence="7">
    <location>
        <begin position="352"/>
        <end position="375"/>
    </location>
</feature>
<name>A0A1H3TAL3_9ACTN</name>
<feature type="domain" description="Major facilitator superfamily (MFS) profile" evidence="8">
    <location>
        <begin position="17"/>
        <end position="431"/>
    </location>
</feature>
<dbReference type="GO" id="GO:0005886">
    <property type="term" value="C:plasma membrane"/>
    <property type="evidence" value="ECO:0007669"/>
    <property type="project" value="UniProtKB-SubCell"/>
</dbReference>
<evidence type="ECO:0000256" key="6">
    <source>
        <dbReference type="SAM" id="MobiDB-lite"/>
    </source>
</evidence>
<dbReference type="AlphaFoldDB" id="A0A1H3TAL3"/>
<feature type="transmembrane region" description="Helical" evidence="7">
    <location>
        <begin position="405"/>
        <end position="426"/>
    </location>
</feature>
<evidence type="ECO:0000313" key="9">
    <source>
        <dbReference type="EMBL" id="SDZ47130.1"/>
    </source>
</evidence>
<keyword evidence="4 7" id="KW-1133">Transmembrane helix</keyword>
<dbReference type="InterPro" id="IPR011701">
    <property type="entry name" value="MFS"/>
</dbReference>
<evidence type="ECO:0000256" key="1">
    <source>
        <dbReference type="ARBA" id="ARBA00004651"/>
    </source>
</evidence>
<feature type="transmembrane region" description="Helical" evidence="7">
    <location>
        <begin position="109"/>
        <end position="130"/>
    </location>
</feature>
<dbReference type="RefSeq" id="WP_204082618.1">
    <property type="nucleotide sequence ID" value="NZ_BOND01000002.1"/>
</dbReference>
<feature type="compositionally biased region" description="Acidic residues" evidence="6">
    <location>
        <begin position="444"/>
        <end position="458"/>
    </location>
</feature>
<organism evidence="9 10">
    <name type="scientific">Asanoa ishikariensis</name>
    <dbReference type="NCBI Taxonomy" id="137265"/>
    <lineage>
        <taxon>Bacteria</taxon>
        <taxon>Bacillati</taxon>
        <taxon>Actinomycetota</taxon>
        <taxon>Actinomycetes</taxon>
        <taxon>Micromonosporales</taxon>
        <taxon>Micromonosporaceae</taxon>
        <taxon>Asanoa</taxon>
    </lineage>
</organism>
<evidence type="ECO:0000256" key="2">
    <source>
        <dbReference type="ARBA" id="ARBA00022475"/>
    </source>
</evidence>
<comment type="subcellular location">
    <subcellularLocation>
        <location evidence="1">Cell membrane</location>
        <topology evidence="1">Multi-pass membrane protein</topology>
    </subcellularLocation>
</comment>
<dbReference type="InterPro" id="IPR036259">
    <property type="entry name" value="MFS_trans_sf"/>
</dbReference>
<feature type="transmembrane region" description="Helical" evidence="7">
    <location>
        <begin position="315"/>
        <end position="332"/>
    </location>
</feature>
<feature type="transmembrane region" description="Helical" evidence="7">
    <location>
        <begin position="83"/>
        <end position="103"/>
    </location>
</feature>
<proteinExistence type="predicted"/>
<feature type="transmembrane region" description="Helical" evidence="7">
    <location>
        <begin position="263"/>
        <end position="285"/>
    </location>
</feature>
<keyword evidence="3 7" id="KW-0812">Transmembrane</keyword>
<feature type="region of interest" description="Disordered" evidence="6">
    <location>
        <begin position="437"/>
        <end position="472"/>
    </location>
</feature>
<dbReference type="GO" id="GO:0022857">
    <property type="term" value="F:transmembrane transporter activity"/>
    <property type="evidence" value="ECO:0007669"/>
    <property type="project" value="InterPro"/>
</dbReference>
<feature type="transmembrane region" description="Helical" evidence="7">
    <location>
        <begin position="292"/>
        <end position="309"/>
    </location>
</feature>
<feature type="transmembrane region" description="Helical" evidence="7">
    <location>
        <begin position="50"/>
        <end position="71"/>
    </location>
</feature>
<dbReference type="InterPro" id="IPR020846">
    <property type="entry name" value="MFS_dom"/>
</dbReference>
<evidence type="ECO:0000256" key="3">
    <source>
        <dbReference type="ARBA" id="ARBA00022692"/>
    </source>
</evidence>
<dbReference type="Gene3D" id="1.20.1250.20">
    <property type="entry name" value="MFS general substrate transporter like domains"/>
    <property type="match status" value="1"/>
</dbReference>
<evidence type="ECO:0000259" key="8">
    <source>
        <dbReference type="PROSITE" id="PS50850"/>
    </source>
</evidence>
<feature type="transmembrane region" description="Helical" evidence="7">
    <location>
        <begin position="230"/>
        <end position="251"/>
    </location>
</feature>
<feature type="transmembrane region" description="Helical" evidence="7">
    <location>
        <begin position="176"/>
        <end position="195"/>
    </location>
</feature>
<feature type="transmembrane region" description="Helical" evidence="7">
    <location>
        <begin position="21"/>
        <end position="44"/>
    </location>
</feature>
<protein>
    <submittedName>
        <fullName evidence="9">Major Facilitator Superfamily protein</fullName>
    </submittedName>
</protein>
<keyword evidence="2" id="KW-1003">Cell membrane</keyword>
<evidence type="ECO:0000256" key="4">
    <source>
        <dbReference type="ARBA" id="ARBA00022989"/>
    </source>
</evidence>
<dbReference type="PANTHER" id="PTHR23513:SF11">
    <property type="entry name" value="STAPHYLOFERRIN A TRANSPORTER"/>
    <property type="match status" value="1"/>
</dbReference>
<gene>
    <name evidence="9" type="ORF">SAMN05421684_5408</name>
</gene>
<keyword evidence="5 7" id="KW-0472">Membrane</keyword>
<feature type="transmembrane region" description="Helical" evidence="7">
    <location>
        <begin position="151"/>
        <end position="170"/>
    </location>
</feature>
<evidence type="ECO:0000313" key="10">
    <source>
        <dbReference type="Proteomes" id="UP000199632"/>
    </source>
</evidence>
<dbReference type="CDD" id="cd06173">
    <property type="entry name" value="MFS_MefA_like"/>
    <property type="match status" value="1"/>
</dbReference>
<dbReference type="PROSITE" id="PS50850">
    <property type="entry name" value="MFS"/>
    <property type="match status" value="1"/>
</dbReference>
<dbReference type="Pfam" id="PF07690">
    <property type="entry name" value="MFS_1"/>
    <property type="match status" value="1"/>
</dbReference>
<reference evidence="10" key="1">
    <citation type="submission" date="2016-10" db="EMBL/GenBank/DDBJ databases">
        <authorList>
            <person name="Varghese N."/>
            <person name="Submissions S."/>
        </authorList>
    </citation>
    <scope>NUCLEOTIDE SEQUENCE [LARGE SCALE GENOMIC DNA]</scope>
    <source>
        <strain evidence="10">DSM 44718</strain>
    </source>
</reference>
<sequence length="472" mass="49638">MTDVVQESAAPANGFRSYLTIWVGQFASMIGSNLTSFALGVYVYQLTDSATTLGIILALGLLPATLASPFAGSLVDRWGTRRTLMISSIGSMLVTLTLAPLVATDSFRVWQVYVIVIVTSLLTSLQIPALGALTPQLVPKEQLGQANGLRMVAIAVSQVLAPVTAGFLLVSIDLTGIIVIDVISYTAAIATLYLVRVPRVRSGATTAGTPATLLREFGEAWRYVAERRGLLTLLFFLASLNFSAGFVELLISPLVLSFTSSEGLGVVLSIGGLGMIIAGVVVSVTGGPSRRVRAVFAFALLFGIATIVGSLRPSIPLVACAAFVAMGALVLINTTHQPIWQTKVDMRLMGRVMALLTMVGLIPQLIANVLAGVAVDQVFEPLVGRDEVRSESLTTLIGDGPGRGIALLMLLVGLLVVVTVAVGSLFGRLRRLEEELPDRAAPAVDEEPTSGDGVEEPIGDERPVTDSATSAR</sequence>
<dbReference type="EMBL" id="FNQB01000003">
    <property type="protein sequence ID" value="SDZ47130.1"/>
    <property type="molecule type" value="Genomic_DNA"/>
</dbReference>